<dbReference type="Gene3D" id="3.20.20.80">
    <property type="entry name" value="Glycosidases"/>
    <property type="match status" value="1"/>
</dbReference>
<dbReference type="STRING" id="53468.A0A0R3U1M0"/>
<evidence type="ECO:0000259" key="8">
    <source>
        <dbReference type="SMART" id="SM00642"/>
    </source>
</evidence>
<dbReference type="Pfam" id="PF00128">
    <property type="entry name" value="Alpha-amylase"/>
    <property type="match status" value="1"/>
</dbReference>
<dbReference type="InterPro" id="IPR006047">
    <property type="entry name" value="GH13_cat_dom"/>
</dbReference>
<dbReference type="InterPro" id="IPR004193">
    <property type="entry name" value="Glyco_hydro_13_N"/>
</dbReference>
<dbReference type="Gene3D" id="2.60.40.10">
    <property type="entry name" value="Immunoglobulins"/>
    <property type="match status" value="1"/>
</dbReference>
<dbReference type="Pfam" id="PF02922">
    <property type="entry name" value="CBM_48"/>
    <property type="match status" value="1"/>
</dbReference>
<dbReference type="OrthoDB" id="196493at2759"/>
<dbReference type="GO" id="GO:0005737">
    <property type="term" value="C:cytoplasm"/>
    <property type="evidence" value="ECO:0007669"/>
    <property type="project" value="TreeGrafter"/>
</dbReference>
<evidence type="ECO:0000256" key="6">
    <source>
        <dbReference type="ARBA" id="ARBA00060592"/>
    </source>
</evidence>
<dbReference type="AlphaFoldDB" id="A0A0R3U1M0"/>
<evidence type="ECO:0000256" key="5">
    <source>
        <dbReference type="ARBA" id="ARBA00022679"/>
    </source>
</evidence>
<feature type="domain" description="Glycosyl hydrolase family 13 catalytic" evidence="8">
    <location>
        <begin position="198"/>
        <end position="573"/>
    </location>
</feature>
<dbReference type="InterPro" id="IPR006048">
    <property type="entry name" value="A-amylase/branching_C"/>
</dbReference>
<dbReference type="Proteomes" id="UP000267029">
    <property type="component" value="Unassembled WGS sequence"/>
</dbReference>
<dbReference type="SUPFAM" id="SSF51011">
    <property type="entry name" value="Glycosyl hydrolase domain"/>
    <property type="match status" value="1"/>
</dbReference>
<feature type="active site" description="Nucleophile" evidence="7">
    <location>
        <position position="362"/>
    </location>
</feature>
<sequence length="703" mass="82254">MFYKPEEIQAVKIPNGDHLFELDSWLEPYKYEIKRRYKCFEDYQRWIESVGGMESFTQGYKRFGIHVEPDGTVRCLEWAPGAREMYLRGDFNDWREYEYPFTKLEFGKWELVIPPNGDSGKPVIPHLSKVKLMVIGPDGAKHDRISPWATYVKNFDKNIVYDHVFYNPPSRYNLKYPHPPKPKALRIYESHVGIATSELKVGSYLEYKDKIVPRIVDLGYNCIQLMAIMEHVYYASFGYQVTNFFAASSRYGTPDELRELVDECHRQGLMVLLDVVHSHASKNTADGLNQFDGTNSCYFHDHGRGVHELWDSRLFNYTEYVSHDTLPLPLLILDLRLEVLRFLLSNLRWWIDEYGFDGFRFDGVMSMIYHHHGLNTDFSGSYGDYFGLSVDTESWTYLMLANDFLHKKYPFVITIAEEVSGMPTLCRPVDEGGAGFDYRLAMAIPDLWVSYLKKRSDEDWDMAKIVHSLTNRRWGEANIAYAECHDQALVGDKTISFWLMDKEMYTHMSTLSDPSLIIDRGIALHKMIRFITHALGGEGYLNFMGNEFGHPEWLDFPREGNNSSYHYARRQWHLVDDPLLKYKYLNNWDRAMQHLEEKYHWLSAPQAYVSRKHEDDKVIVFERAGVLFVFNFHPHKSFTDYRIGVDTPGSYKIILNSDRAEFGGFNRIDESLPMPTKNEPWDNRRCSMYVYIPSRVCMALACH</sequence>
<comment type="similarity">
    <text evidence="2">Belongs to the glycosyl hydrolase 13 family. GlgB subfamily.</text>
</comment>
<dbReference type="GO" id="GO:0005978">
    <property type="term" value="P:glycogen biosynthetic process"/>
    <property type="evidence" value="ECO:0007669"/>
    <property type="project" value="InterPro"/>
</dbReference>
<dbReference type="InterPro" id="IPR037439">
    <property type="entry name" value="Branching_enzy"/>
</dbReference>
<gene>
    <name evidence="9" type="ORF">MCOS_LOCUS271</name>
</gene>
<dbReference type="Pfam" id="PF02806">
    <property type="entry name" value="Alpha-amylase_C"/>
    <property type="match status" value="1"/>
</dbReference>
<dbReference type="GO" id="GO:0003844">
    <property type="term" value="F:1,4-alpha-glucan branching enzyme activity"/>
    <property type="evidence" value="ECO:0007669"/>
    <property type="project" value="UniProtKB-EC"/>
</dbReference>
<dbReference type="InterPro" id="IPR013783">
    <property type="entry name" value="Ig-like_fold"/>
</dbReference>
<dbReference type="PIRSF" id="PIRSF000463">
    <property type="entry name" value="GlgB"/>
    <property type="match status" value="1"/>
</dbReference>
<dbReference type="InterPro" id="IPR013780">
    <property type="entry name" value="Glyco_hydro_b"/>
</dbReference>
<evidence type="ECO:0000313" key="10">
    <source>
        <dbReference type="Proteomes" id="UP000267029"/>
    </source>
</evidence>
<reference evidence="9 10" key="1">
    <citation type="submission" date="2018-10" db="EMBL/GenBank/DDBJ databases">
        <authorList>
            <consortium name="Pathogen Informatics"/>
        </authorList>
    </citation>
    <scope>NUCLEOTIDE SEQUENCE [LARGE SCALE GENOMIC DNA]</scope>
</reference>
<accession>A0A0R3U1M0</accession>
<evidence type="ECO:0000256" key="2">
    <source>
        <dbReference type="ARBA" id="ARBA00009000"/>
    </source>
</evidence>
<dbReference type="EC" id="2.4.1.18" evidence="3"/>
<name>A0A0R3U1M0_MESCO</name>
<dbReference type="SMART" id="SM00642">
    <property type="entry name" value="Aamy"/>
    <property type="match status" value="1"/>
</dbReference>
<dbReference type="InterPro" id="IPR017853">
    <property type="entry name" value="GH"/>
</dbReference>
<organism evidence="9 10">
    <name type="scientific">Mesocestoides corti</name>
    <name type="common">Flatworm</name>
    <dbReference type="NCBI Taxonomy" id="53468"/>
    <lineage>
        <taxon>Eukaryota</taxon>
        <taxon>Metazoa</taxon>
        <taxon>Spiralia</taxon>
        <taxon>Lophotrochozoa</taxon>
        <taxon>Platyhelminthes</taxon>
        <taxon>Cestoda</taxon>
        <taxon>Eucestoda</taxon>
        <taxon>Cyclophyllidea</taxon>
        <taxon>Mesocestoididae</taxon>
        <taxon>Mesocestoides</taxon>
    </lineage>
</organism>
<keyword evidence="10" id="KW-1185">Reference proteome</keyword>
<keyword evidence="5" id="KW-0808">Transferase</keyword>
<dbReference type="PANTHER" id="PTHR43651:SF3">
    <property type="entry name" value="1,4-ALPHA-GLUCAN-BRANCHING ENZYME"/>
    <property type="match status" value="1"/>
</dbReference>
<proteinExistence type="inferred from homology"/>
<feature type="active site" description="Proton donor" evidence="7">
    <location>
        <position position="417"/>
    </location>
</feature>
<evidence type="ECO:0000313" key="9">
    <source>
        <dbReference type="EMBL" id="VDD74268.1"/>
    </source>
</evidence>
<comment type="catalytic activity">
    <reaction evidence="1">
        <text>Transfers a segment of a (1-&gt;4)-alpha-D-glucan chain to a primary hydroxy group in a similar glucan chain.</text>
        <dbReference type="EC" id="2.4.1.18"/>
    </reaction>
</comment>
<protein>
    <recommendedName>
        <fullName evidence="3">1,4-alpha-glucan branching enzyme</fullName>
        <ecNumber evidence="3">2.4.1.18</ecNumber>
    </recommendedName>
</protein>
<dbReference type="GO" id="GO:0004553">
    <property type="term" value="F:hydrolase activity, hydrolyzing O-glycosyl compounds"/>
    <property type="evidence" value="ECO:0007669"/>
    <property type="project" value="InterPro"/>
</dbReference>
<dbReference type="FunFam" id="2.60.40.1180:FF:000003">
    <property type="entry name" value="1,4-alpha-glucan-branching enzyme, chloroplastic/amyloplastic"/>
    <property type="match status" value="1"/>
</dbReference>
<dbReference type="Gene3D" id="2.60.40.1180">
    <property type="entry name" value="Golgi alpha-mannosidase II"/>
    <property type="match status" value="1"/>
</dbReference>
<dbReference type="GO" id="GO:0043169">
    <property type="term" value="F:cation binding"/>
    <property type="evidence" value="ECO:0007669"/>
    <property type="project" value="InterPro"/>
</dbReference>
<dbReference type="CDD" id="cd02854">
    <property type="entry name" value="E_set_GBE_euk_N"/>
    <property type="match status" value="1"/>
</dbReference>
<dbReference type="InterPro" id="IPR014756">
    <property type="entry name" value="Ig_E-set"/>
</dbReference>
<keyword evidence="4" id="KW-0328">Glycosyltransferase</keyword>
<dbReference type="SUPFAM" id="SSF51445">
    <property type="entry name" value="(Trans)glycosidases"/>
    <property type="match status" value="1"/>
</dbReference>
<comment type="pathway">
    <text evidence="6">Glycan biosynthesis.</text>
</comment>
<dbReference type="EMBL" id="UXSR01000021">
    <property type="protein sequence ID" value="VDD74268.1"/>
    <property type="molecule type" value="Genomic_DNA"/>
</dbReference>
<evidence type="ECO:0000256" key="1">
    <source>
        <dbReference type="ARBA" id="ARBA00000826"/>
    </source>
</evidence>
<dbReference type="PANTHER" id="PTHR43651">
    <property type="entry name" value="1,4-ALPHA-GLUCAN-BRANCHING ENZYME"/>
    <property type="match status" value="1"/>
</dbReference>
<evidence type="ECO:0000256" key="7">
    <source>
        <dbReference type="PIRSR" id="PIRSR000463-1"/>
    </source>
</evidence>
<dbReference type="SUPFAM" id="SSF81296">
    <property type="entry name" value="E set domains"/>
    <property type="match status" value="1"/>
</dbReference>
<dbReference type="FunFam" id="3.20.20.80:FF:000001">
    <property type="entry name" value="1,4-alpha-glucan branching enzyme"/>
    <property type="match status" value="1"/>
</dbReference>
<dbReference type="CDD" id="cd11321">
    <property type="entry name" value="AmyAc_bac_euk_BE"/>
    <property type="match status" value="1"/>
</dbReference>
<evidence type="ECO:0000256" key="3">
    <source>
        <dbReference type="ARBA" id="ARBA00012541"/>
    </source>
</evidence>
<evidence type="ECO:0000256" key="4">
    <source>
        <dbReference type="ARBA" id="ARBA00022676"/>
    </source>
</evidence>